<organism evidence="7 8">
    <name type="scientific">Paracoccus mangrovi</name>
    <dbReference type="NCBI Taxonomy" id="1715645"/>
    <lineage>
        <taxon>Bacteria</taxon>
        <taxon>Pseudomonadati</taxon>
        <taxon>Pseudomonadota</taxon>
        <taxon>Alphaproteobacteria</taxon>
        <taxon>Rhodobacterales</taxon>
        <taxon>Paracoccaceae</taxon>
        <taxon>Paracoccus</taxon>
    </lineage>
</organism>
<comment type="caution">
    <text evidence="7">The sequence shown here is derived from an EMBL/GenBank/DDBJ whole genome shotgun (WGS) entry which is preliminary data.</text>
</comment>
<evidence type="ECO:0000313" key="7">
    <source>
        <dbReference type="EMBL" id="MFC3527045.1"/>
    </source>
</evidence>
<feature type="transmembrane region" description="Helical" evidence="6">
    <location>
        <begin position="59"/>
        <end position="77"/>
    </location>
</feature>
<dbReference type="PANTHER" id="PTHR11101:SF80">
    <property type="entry name" value="PHOSPHATE TRANSPORTER"/>
    <property type="match status" value="1"/>
</dbReference>
<feature type="transmembrane region" description="Helical" evidence="6">
    <location>
        <begin position="344"/>
        <end position="365"/>
    </location>
</feature>
<name>A0ABV7QYL7_9RHOB</name>
<keyword evidence="6" id="KW-0592">Phosphate transport</keyword>
<feature type="transmembrane region" description="Helical" evidence="6">
    <location>
        <begin position="191"/>
        <end position="215"/>
    </location>
</feature>
<feature type="transmembrane region" description="Helical" evidence="6">
    <location>
        <begin position="32"/>
        <end position="53"/>
    </location>
</feature>
<dbReference type="EMBL" id="JBHRXJ010000002">
    <property type="protein sequence ID" value="MFC3527045.1"/>
    <property type="molecule type" value="Genomic_DNA"/>
</dbReference>
<keyword evidence="4 6" id="KW-1133">Transmembrane helix</keyword>
<accession>A0ABV7QYL7</accession>
<feature type="transmembrane region" description="Helical" evidence="6">
    <location>
        <begin position="377"/>
        <end position="397"/>
    </location>
</feature>
<feature type="transmembrane region" description="Helical" evidence="6">
    <location>
        <begin position="296"/>
        <end position="314"/>
    </location>
</feature>
<dbReference type="PANTHER" id="PTHR11101">
    <property type="entry name" value="PHOSPHATE TRANSPORTER"/>
    <property type="match status" value="1"/>
</dbReference>
<comment type="similarity">
    <text evidence="6">Belongs to the inorganic phosphate transporter (PiT) (TC 2.A.20) family.</text>
</comment>
<evidence type="ECO:0000256" key="5">
    <source>
        <dbReference type="ARBA" id="ARBA00023136"/>
    </source>
</evidence>
<sequence length="475" mass="48949">MGRGTREFHTLDKDLQRVTNTERAIMHSARPVFRLGIALIFVAAATLAATEFFAGQPSASIIAAGVAVAAYLALSIGANDVSNSLGPAVGAGAIGMTTGLVLVAVMEVAGAVIAGSAITTTLTEGLVGNALGQGAATAWMMLAALLAAGIWISLATWVNAPVSTTHSVVGAIAGAGLATFGMQAVNWPAMGMIALGWVASPVIAGLIAAGLLAALRNRVMDRPDRVAAGRLWLPVMVALSTGLLGAVGALAWHGLEAITILGIGLVAGALGWLYAHIRIDRLIRMEHGEGLAMKRLLGLPLAATALVLGFAHGANDTANIAAPLTIILNSTAEGTGGGVPHARLVLLLAGLGIALGIVLFGRRLVQMVGSRITRLNPGRALCISLATAITVLGFSSLGLPVSTTHIAVGGVFGVGFYREWRDRRLAKSRDPLPVEERRRRHLVRRSHVRTILGAWLVTVPAAASLAALLVWLSRL</sequence>
<evidence type="ECO:0000256" key="4">
    <source>
        <dbReference type="ARBA" id="ARBA00022989"/>
    </source>
</evidence>
<dbReference type="InterPro" id="IPR001204">
    <property type="entry name" value="Phos_transporter"/>
</dbReference>
<gene>
    <name evidence="7" type="ORF">ACFOMH_02590</name>
</gene>
<evidence type="ECO:0000256" key="6">
    <source>
        <dbReference type="RuleBase" id="RU363058"/>
    </source>
</evidence>
<dbReference type="Pfam" id="PF01384">
    <property type="entry name" value="PHO4"/>
    <property type="match status" value="1"/>
</dbReference>
<feature type="transmembrane region" description="Helical" evidence="6">
    <location>
        <begin position="89"/>
        <end position="118"/>
    </location>
</feature>
<feature type="transmembrane region" description="Helical" evidence="6">
    <location>
        <begin position="227"/>
        <end position="251"/>
    </location>
</feature>
<evidence type="ECO:0000313" key="8">
    <source>
        <dbReference type="Proteomes" id="UP001595721"/>
    </source>
</evidence>
<feature type="transmembrane region" description="Helical" evidence="6">
    <location>
        <begin position="448"/>
        <end position="472"/>
    </location>
</feature>
<feature type="transmembrane region" description="Helical" evidence="6">
    <location>
        <begin position="257"/>
        <end position="275"/>
    </location>
</feature>
<keyword evidence="8" id="KW-1185">Reference proteome</keyword>
<feature type="transmembrane region" description="Helical" evidence="6">
    <location>
        <begin position="167"/>
        <end position="185"/>
    </location>
</feature>
<dbReference type="Proteomes" id="UP001595721">
    <property type="component" value="Unassembled WGS sequence"/>
</dbReference>
<keyword evidence="2 6" id="KW-0813">Transport</keyword>
<comment type="subcellular location">
    <subcellularLocation>
        <location evidence="1 6">Membrane</location>
        <topology evidence="1 6">Multi-pass membrane protein</topology>
    </subcellularLocation>
</comment>
<evidence type="ECO:0000256" key="3">
    <source>
        <dbReference type="ARBA" id="ARBA00022692"/>
    </source>
</evidence>
<feature type="transmembrane region" description="Helical" evidence="6">
    <location>
        <begin position="138"/>
        <end position="160"/>
    </location>
</feature>
<keyword evidence="3 6" id="KW-0812">Transmembrane</keyword>
<evidence type="ECO:0000256" key="2">
    <source>
        <dbReference type="ARBA" id="ARBA00022448"/>
    </source>
</evidence>
<reference evidence="8" key="1">
    <citation type="journal article" date="2019" name="Int. J. Syst. Evol. Microbiol.">
        <title>The Global Catalogue of Microorganisms (GCM) 10K type strain sequencing project: providing services to taxonomists for standard genome sequencing and annotation.</title>
        <authorList>
            <consortium name="The Broad Institute Genomics Platform"/>
            <consortium name="The Broad Institute Genome Sequencing Center for Infectious Disease"/>
            <person name="Wu L."/>
            <person name="Ma J."/>
        </authorList>
    </citation>
    <scope>NUCLEOTIDE SEQUENCE [LARGE SCALE GENOMIC DNA]</scope>
    <source>
        <strain evidence="8">KCTC 42899</strain>
    </source>
</reference>
<dbReference type="RefSeq" id="WP_377742427.1">
    <property type="nucleotide sequence ID" value="NZ_JBHRXJ010000002.1"/>
</dbReference>
<protein>
    <recommendedName>
        <fullName evidence="6">Phosphate transporter</fullName>
    </recommendedName>
</protein>
<proteinExistence type="inferred from homology"/>
<keyword evidence="5 6" id="KW-0472">Membrane</keyword>
<evidence type="ECO:0000256" key="1">
    <source>
        <dbReference type="ARBA" id="ARBA00004141"/>
    </source>
</evidence>